<sequence length="87" mass="9638">MVVSVCVGSSCHMKGSYQVIKTFQELIKKNQLEDFVELKASFCMGRCLTGISVMVDDKPVDNVGFVNAESVFYEHIFPLAEAQKSGQ</sequence>
<evidence type="ECO:0000313" key="1">
    <source>
        <dbReference type="EMBL" id="MBC8569427.1"/>
    </source>
</evidence>
<reference evidence="1" key="1">
    <citation type="submission" date="2020-08" db="EMBL/GenBank/DDBJ databases">
        <title>Genome public.</title>
        <authorList>
            <person name="Liu C."/>
            <person name="Sun Q."/>
        </authorList>
    </citation>
    <scope>NUCLEOTIDE SEQUENCE</scope>
    <source>
        <strain evidence="1">NSJ-54</strain>
    </source>
</reference>
<dbReference type="AlphaFoldDB" id="A0A926ECV3"/>
<dbReference type="Proteomes" id="UP000660861">
    <property type="component" value="Unassembled WGS sequence"/>
</dbReference>
<accession>A0A926ECV3</accession>
<dbReference type="CDD" id="cd02980">
    <property type="entry name" value="TRX_Fd_family"/>
    <property type="match status" value="1"/>
</dbReference>
<keyword evidence="2" id="KW-1185">Reference proteome</keyword>
<protein>
    <submittedName>
        <fullName evidence="1">(2Fe-2S) ferredoxin domain-containing protein</fullName>
    </submittedName>
</protein>
<proteinExistence type="predicted"/>
<organism evidence="1 2">
    <name type="scientific">Zongyangia hominis</name>
    <dbReference type="NCBI Taxonomy" id="2763677"/>
    <lineage>
        <taxon>Bacteria</taxon>
        <taxon>Bacillati</taxon>
        <taxon>Bacillota</taxon>
        <taxon>Clostridia</taxon>
        <taxon>Eubacteriales</taxon>
        <taxon>Oscillospiraceae</taxon>
        <taxon>Zongyangia</taxon>
    </lineage>
</organism>
<dbReference type="InterPro" id="IPR036249">
    <property type="entry name" value="Thioredoxin-like_sf"/>
</dbReference>
<dbReference type="Pfam" id="PF01257">
    <property type="entry name" value="2Fe-2S_thioredx"/>
    <property type="match status" value="1"/>
</dbReference>
<dbReference type="EMBL" id="JACRTC010000001">
    <property type="protein sequence ID" value="MBC8569427.1"/>
    <property type="molecule type" value="Genomic_DNA"/>
</dbReference>
<name>A0A926ECV3_9FIRM</name>
<dbReference type="Gene3D" id="3.40.30.10">
    <property type="entry name" value="Glutaredoxin"/>
    <property type="match status" value="1"/>
</dbReference>
<dbReference type="SUPFAM" id="SSF52833">
    <property type="entry name" value="Thioredoxin-like"/>
    <property type="match status" value="1"/>
</dbReference>
<comment type="caution">
    <text evidence="1">The sequence shown here is derived from an EMBL/GenBank/DDBJ whole genome shotgun (WGS) entry which is preliminary data.</text>
</comment>
<gene>
    <name evidence="1" type="ORF">H8709_01100</name>
</gene>
<evidence type="ECO:0000313" key="2">
    <source>
        <dbReference type="Proteomes" id="UP000660861"/>
    </source>
</evidence>